<keyword evidence="3" id="KW-1185">Reference proteome</keyword>
<dbReference type="RefSeq" id="WP_379836170.1">
    <property type="nucleotide sequence ID" value="NZ_JBHRYQ010000001.1"/>
</dbReference>
<name>A0ABV7YSR7_9BACT</name>
<evidence type="ECO:0000313" key="2">
    <source>
        <dbReference type="EMBL" id="MFC3810224.1"/>
    </source>
</evidence>
<keyword evidence="1" id="KW-0812">Transmembrane</keyword>
<evidence type="ECO:0000313" key="3">
    <source>
        <dbReference type="Proteomes" id="UP001595616"/>
    </source>
</evidence>
<reference evidence="3" key="1">
    <citation type="journal article" date="2019" name="Int. J. Syst. Evol. Microbiol.">
        <title>The Global Catalogue of Microorganisms (GCM) 10K type strain sequencing project: providing services to taxonomists for standard genome sequencing and annotation.</title>
        <authorList>
            <consortium name="The Broad Institute Genomics Platform"/>
            <consortium name="The Broad Institute Genome Sequencing Center for Infectious Disease"/>
            <person name="Wu L."/>
            <person name="Ma J."/>
        </authorList>
    </citation>
    <scope>NUCLEOTIDE SEQUENCE [LARGE SCALE GENOMIC DNA]</scope>
    <source>
        <strain evidence="3">CECT 7956</strain>
    </source>
</reference>
<evidence type="ECO:0000256" key="1">
    <source>
        <dbReference type="SAM" id="Phobius"/>
    </source>
</evidence>
<sequence length="67" mass="7529">MNDKNNEKQLMPLKRIFMYTIGIGLVLMVIAFVSGWISFGDVRSSDSVVESDKSDSLYIEPGKDTLK</sequence>
<protein>
    <submittedName>
        <fullName evidence="2">Uncharacterized protein</fullName>
    </submittedName>
</protein>
<gene>
    <name evidence="2" type="ORF">ACFOOI_06135</name>
</gene>
<dbReference type="EMBL" id="JBHRYQ010000001">
    <property type="protein sequence ID" value="MFC3810224.1"/>
    <property type="molecule type" value="Genomic_DNA"/>
</dbReference>
<organism evidence="2 3">
    <name type="scientific">Lacihabitans lacunae</name>
    <dbReference type="NCBI Taxonomy" id="1028214"/>
    <lineage>
        <taxon>Bacteria</taxon>
        <taxon>Pseudomonadati</taxon>
        <taxon>Bacteroidota</taxon>
        <taxon>Cytophagia</taxon>
        <taxon>Cytophagales</taxon>
        <taxon>Leadbetterellaceae</taxon>
        <taxon>Lacihabitans</taxon>
    </lineage>
</organism>
<keyword evidence="1" id="KW-1133">Transmembrane helix</keyword>
<keyword evidence="1" id="KW-0472">Membrane</keyword>
<feature type="transmembrane region" description="Helical" evidence="1">
    <location>
        <begin position="16"/>
        <end position="39"/>
    </location>
</feature>
<dbReference type="Proteomes" id="UP001595616">
    <property type="component" value="Unassembled WGS sequence"/>
</dbReference>
<proteinExistence type="predicted"/>
<accession>A0ABV7YSR7</accession>
<comment type="caution">
    <text evidence="2">The sequence shown here is derived from an EMBL/GenBank/DDBJ whole genome shotgun (WGS) entry which is preliminary data.</text>
</comment>